<gene>
    <name evidence="2" type="ORF">FHR37_006182</name>
</gene>
<dbReference type="SUPFAM" id="SSF52540">
    <property type="entry name" value="P-loop containing nucleoside triphosphate hydrolases"/>
    <property type="match status" value="1"/>
</dbReference>
<dbReference type="Pfam" id="PF05729">
    <property type="entry name" value="NACHT"/>
    <property type="match status" value="1"/>
</dbReference>
<feature type="domain" description="NACHT" evidence="1">
    <location>
        <begin position="251"/>
        <end position="404"/>
    </location>
</feature>
<dbReference type="Gene3D" id="3.40.50.300">
    <property type="entry name" value="P-loop containing nucleotide triphosphate hydrolases"/>
    <property type="match status" value="1"/>
</dbReference>
<proteinExistence type="predicted"/>
<evidence type="ECO:0000313" key="2">
    <source>
        <dbReference type="EMBL" id="NYH87331.1"/>
    </source>
</evidence>
<dbReference type="InterPro" id="IPR027417">
    <property type="entry name" value="P-loop_NTPase"/>
</dbReference>
<evidence type="ECO:0000313" key="3">
    <source>
        <dbReference type="Proteomes" id="UP000533017"/>
    </source>
</evidence>
<evidence type="ECO:0000259" key="1">
    <source>
        <dbReference type="Pfam" id="PF05729"/>
    </source>
</evidence>
<reference evidence="2 3" key="1">
    <citation type="submission" date="2020-07" db="EMBL/GenBank/DDBJ databases">
        <title>Sequencing the genomes of 1000 actinobacteria strains.</title>
        <authorList>
            <person name="Klenk H.-P."/>
        </authorList>
    </citation>
    <scope>NUCLEOTIDE SEQUENCE [LARGE SCALE GENOMIC DNA]</scope>
    <source>
        <strain evidence="2 3">DSM 45117</strain>
    </source>
</reference>
<name>A0ABX2SGN2_9ACTN</name>
<dbReference type="Proteomes" id="UP000533017">
    <property type="component" value="Unassembled WGS sequence"/>
</dbReference>
<dbReference type="PANTHER" id="PTHR46844:SF1">
    <property type="entry name" value="SLR5058 PROTEIN"/>
    <property type="match status" value="1"/>
</dbReference>
<keyword evidence="3" id="KW-1185">Reference proteome</keyword>
<dbReference type="InterPro" id="IPR007111">
    <property type="entry name" value="NACHT_NTPase"/>
</dbReference>
<protein>
    <recommendedName>
        <fullName evidence="1">NACHT domain-containing protein</fullName>
    </recommendedName>
</protein>
<dbReference type="PANTHER" id="PTHR46844">
    <property type="entry name" value="SLR5058 PROTEIN"/>
    <property type="match status" value="1"/>
</dbReference>
<dbReference type="EMBL" id="JACBZA010000001">
    <property type="protein sequence ID" value="NYH87331.1"/>
    <property type="molecule type" value="Genomic_DNA"/>
</dbReference>
<comment type="caution">
    <text evidence="2">The sequence shown here is derived from an EMBL/GenBank/DDBJ whole genome shotgun (WGS) entry which is preliminary data.</text>
</comment>
<sequence length="967" mass="110066">MAITEAVIAKMLGELAMVAARQVGRTPKPDYLNVEDVAIAVRDASGEIVGLLGSNHMQIFVKFLKSPEVQGLIRSYFLCQLAEKDGYPVTEIREDLNRAFCQLAKHHSDDADPWHSMAPDVWDRLTNFVDEVLPVAEIVDDGSQDDLDDLRNLVDGAHVSGELRTTPPRYLREVADISGDLTRLLTISQHISDIRLQLRDHYSQMRLEHAQEDHRYEMADLYIERTLLSERTGRDVDSSQLLQPERRLRWIVTGDPGVGKSTFTEHAIRTICSRPELDIVAPLVIRGREYASSGYLPLIDELRRVLSKRFNLRLSTASVEDILVMGRGIFVVDGIDEVLDLGLRRDLIREIESFSRQYPLCTVLATSRNVGYGQARFDHKFFDRYHLKAFTDEQVQDYSERWFKLVGRPKSDLTKFISELESIPDLRANPLMLSLLCILFRARGYIPRNRRQVYAACADLLFRRWDSMRHIAQPYDHEHYGETLMQEIAGWFYKSRSAQSGVEERQIEKVISTFFVDTAGVLPTEAQKRARDFLEFCAGRAWLLAVSGTNDRNQRLFVFTHRTFMEFFAAESFVRETQSIDQIIDRVAEVYRQDASSVLPDLIVQSAEAHRSHGARDIIEGLLERKSTKVADPFLPLCLRIINISPVNAVITEKLFRRTLDQWQQFGPDLFLPTFVAILELYRDPRQRFINLLTSDVEELQEEGVEGSEILSRPATQFLQRWARVYLSEGAVNYQEEWGTFVAEIAEVVADYVSEIDDMALIHYLVEAGLCTWMDDRPLTLTTRAFGHPVAGATLRSFERLLLGNQPTEYDARHLLGVAEYLHGAAGDVVTEEFASELNSVLRDRVTSWPHRGGAGVLETEMEPAVSSLGLWMGFVTYEYSTSVGPYHEACSDLLGVELLSLCVTRGYLLGDHAGDPEQLTDGNIRVLSLTECRAELAGPRDYPHWYVRWARGAVQLVESEDDDEDD</sequence>
<dbReference type="RefSeq" id="WP_175542678.1">
    <property type="nucleotide sequence ID" value="NZ_FOOI01000013.1"/>
</dbReference>
<accession>A0ABX2SGN2</accession>
<organism evidence="2 3">
    <name type="scientific">Actinopolymorpha cephalotaxi</name>
    <dbReference type="NCBI Taxonomy" id="504797"/>
    <lineage>
        <taxon>Bacteria</taxon>
        <taxon>Bacillati</taxon>
        <taxon>Actinomycetota</taxon>
        <taxon>Actinomycetes</taxon>
        <taxon>Propionibacteriales</taxon>
        <taxon>Actinopolymorphaceae</taxon>
        <taxon>Actinopolymorpha</taxon>
    </lineage>
</organism>